<dbReference type="Proteomes" id="UP000037558">
    <property type="component" value="Unassembled WGS sequence"/>
</dbReference>
<evidence type="ECO:0000313" key="1">
    <source>
        <dbReference type="EMBL" id="KOO48158.1"/>
    </source>
</evidence>
<dbReference type="AlphaFoldDB" id="A0A0M0LBU7"/>
<dbReference type="EMBL" id="LILC01000006">
    <property type="protein sequence ID" value="KOO48158.1"/>
    <property type="molecule type" value="Genomic_DNA"/>
</dbReference>
<reference evidence="2" key="1">
    <citation type="submission" date="2015-08" db="EMBL/GenBank/DDBJ databases">
        <title>Fjat-14210 dsm16467.</title>
        <authorList>
            <person name="Liu B."/>
            <person name="Wang J."/>
            <person name="Zhu Y."/>
            <person name="Liu G."/>
            <person name="Chen Q."/>
            <person name="Chen Z."/>
            <person name="Lan J."/>
            <person name="Che J."/>
            <person name="Ge C."/>
            <person name="Shi H."/>
            <person name="Pan Z."/>
            <person name="Liu X."/>
        </authorList>
    </citation>
    <scope>NUCLEOTIDE SEQUENCE [LARGE SCALE GENOMIC DNA]</scope>
    <source>
        <strain evidence="2">DSM 16467</strain>
    </source>
</reference>
<gene>
    <name evidence="1" type="ORF">AMD01_04955</name>
</gene>
<name>A0A0M0LBU7_9BACI</name>
<dbReference type="PATRIC" id="fig|284581.3.peg.1375"/>
<dbReference type="OrthoDB" id="2989625at2"/>
<accession>A0A0M0LBU7</accession>
<dbReference type="RefSeq" id="WP_053400305.1">
    <property type="nucleotide sequence ID" value="NZ_LILC01000006.1"/>
</dbReference>
<protein>
    <submittedName>
        <fullName evidence="1">Uncharacterized protein</fullName>
    </submittedName>
</protein>
<proteinExistence type="predicted"/>
<comment type="caution">
    <text evidence="1">The sequence shown here is derived from an EMBL/GenBank/DDBJ whole genome shotgun (WGS) entry which is preliminary data.</text>
</comment>
<keyword evidence="2" id="KW-1185">Reference proteome</keyword>
<evidence type="ECO:0000313" key="2">
    <source>
        <dbReference type="Proteomes" id="UP000037558"/>
    </source>
</evidence>
<organism evidence="1 2">
    <name type="scientific">Priestia koreensis</name>
    <dbReference type="NCBI Taxonomy" id="284581"/>
    <lineage>
        <taxon>Bacteria</taxon>
        <taxon>Bacillati</taxon>
        <taxon>Bacillota</taxon>
        <taxon>Bacilli</taxon>
        <taxon>Bacillales</taxon>
        <taxon>Bacillaceae</taxon>
        <taxon>Priestia</taxon>
    </lineage>
</organism>
<sequence>MSYVERYTVELEDGTFALFGQFVDGESSSILAMGGFYNGTLFRKEQAVLKFEQINKGVWKFLGETKKAKGIRKIEMRMI</sequence>